<feature type="region of interest" description="Disordered" evidence="1">
    <location>
        <begin position="3138"/>
        <end position="3170"/>
    </location>
</feature>
<feature type="compositionally biased region" description="Pro residues" evidence="1">
    <location>
        <begin position="1"/>
        <end position="13"/>
    </location>
</feature>
<organism evidence="2">
    <name type="scientific">Sesarmops intermedium nimavirus</name>
    <dbReference type="NCBI Taxonomy" id="2133796"/>
    <lineage>
        <taxon>Viruses</taxon>
        <taxon>Viruses incertae sedis</taxon>
        <taxon>Naldaviricetes</taxon>
        <taxon>Nimaviridae</taxon>
    </lineage>
</organism>
<feature type="region of interest" description="Disordered" evidence="1">
    <location>
        <begin position="1"/>
        <end position="20"/>
    </location>
</feature>
<dbReference type="EMBL" id="BFCG01000001">
    <property type="protein sequence ID" value="GBG35565.1"/>
    <property type="molecule type" value="Genomic_DNA"/>
</dbReference>
<proteinExistence type="predicted"/>
<sequence length="5804" mass="635607">MEDETPPPSPIPQPTNDGRLERAISTSCWVENLMGDKKAARVSFHPLQSTVTHDAENITPGESIVYVKPRGAADAADFSPCSNVPTLAVTSLRAASEIMNSIASTSLLQFTMYSTRNLIPLFLSTSKRNEFGGRVIKPAMMKRCFSREHTVDSLLEELNTRKINATKAFAHAVREKSVVNMALAAWAAGNAANLQHLVQFSKLRYGPQRMYKNAGMFRAAATSKNTNNITSAEYLEEIKKRHKGTLNFDSAPSIFNDALARVFSEFKNAVSSGDDKNPLSSAVRQNRRAEIKSGSGFDNMGMLAPRTKFSVAEYIAADNTGVSKVMSDFEILRVGQKRKADTTTTTDLEDTLAQSIANSAVDASKVKTSADLIINDGDWEWSMHITQLFSQAFLEAMSSLLSCSFGVKNPFSDEGIETIGNVIRKKVGNRNVNMNPSVLANEYLLFTGNFQIPFHVSDPLDIVEGRQVCPNTPILTIVTRYKTEEKEGIVTDIELRDRLLVKDELLNKAITNSMSSSDRNTPTAVGEEKKPMLGGCLPIIRGGTQGDGVNDIVNSLANDWYISTGVYYGVGKTSAAICAGYQRALASTNALSFSSKNKGEEEKMKKSMRRNADRSARLSALLGQTVSEWGHQEHNSSLDSFWSSSAAVRSKATQDALSRSEIIGVRKQLDGKCSGDELMMAEQYIRNTFYNNISHAASYDIDTIVNLSDGYSKYSEWLQNDASARKSWEQYVASMANLSEYERRAFNVKGLYSAIDMFRFPLVSRSRRLKASHKLKNLKAVNRIINGLTEMILQSAFNSTSTAEMGLGLGSAADGWGPANNQLEPSRIQALKLMAKFGRQRLDVVSIPVSRSISGITSVDIPAVIITHLISDKRILDDLCGEEMDLGKEITKFVQTLSGGITTKNSTSIFTTGKHSMMLLRYIWFNTAVISLTDTNIKMVVNVAKRGLGDALYSDYLSIRSLVNNYNRSLCNFSIKAVSEYYLCDNKNESGSNITIQTEEDLVRVLQQITDVLSAFTDKKKADTMKNVIKRIDDVDKVKHASVVIQNLPKILSFENLKGLFIFLNGIGTLNANIEEPLRRLALGQGLKKAELDTYVHPDITELFRRQLQSEPTNNPIGTNRKITIDLINIPNIQKANPEEEELENKLKNTITVPGFLTPAVAINIVDAFTHNGRFSNRSTHMKIMMDAIIAILDIFNKNTTDDTLSITVGEVGQLVQNILLFCLICAHSAAGPILITHGVKDLSRLLSVIVAETSLSVSRLQSSFYPLPPSVFSLSGMFKPDKNVFDEMTKEYVTEIVKSLTTATSNSMTDRCNDQLSSSKLFKAGENLNKDNTPVGSQQTETETNISPHLKNPASVWSSSALPHFDAAVVPKFQSGITSDQLFRLSTYYQGMHKMDDDSECKPQTWDMTLAGNMAGTFFGLGKFSDNNRSFNSALDTIIASPAEICDLVSRESVRTSNDVVHNIGSPANVDKIQEMLQQGASIVTPLSPGGSSSTNSPIEVSIKETISALSKNNYGSTEGYDTAKEIVKTWNTLSLVNHSEKVPMGKKERDVVRAPLVAVSAFRQNVVEATKSVFELAAVCSVMSKDKSVRAASRKIMGTVENTSPVIQDIGIGRVAGLVSTVASPKQYNKFLQIVSNYKNSLVRLVNVNPFSSSSAAAVSGENGLKAVYDGIMYAASSSKPSSSISSLADRFWMGVFNECLETTDLFADKITPASYYSPSAKIYGSRVNTYAAISSNINRLKDSMSSMDKDRREKVEKSMVEIEKYISALVVNDSALTKLVDAQHMYNKLSDITADSVHSAFSKETCGVIKRRSKSARQQSDAILSAMLHELASLTYGEKPELASQLALAGHIIVAKGVMSLELNQIDQIEMYNNLLSVAGVTDYAYLSANALCQRLKSDDIKMFLGGTMLQQGLFVTFLLNNVLFAQMSKSLKMDKLSSDTKSTLVKLVGFCETLSDALSVRHARRRINKTSGGAAFSSEEAKVDASFVSAVYMAYSDLRKRSEFNDNETVAKIFGDMRFASPPVVLPETSIKGPRPKRNSTLADVLEAPSTIHKSFITSFSEKSAASGQVRRAGGSMLTDNRMVNVYDSDVLNEMRASHSYFSEDCDDDFSDDEDERMSISSESSTSSSSSDFDSDDDENCGYSYDALDRLNALATPLSSIYGCEEDDSDFEDEDRKDNALGSILRDVGGESDGDYDDDENYNMSGMESENASRRRSERIQYGPGFLTHSFLFNHPAKTRAFLTRGKRFRSSGHLAAAGYYHFDDDAIFSDEYSDSDEDDEYRTRHVFKRRSAEDQCAFIKRVMRAFAPTKISLVNGRVSLVTPVETDTVSGFFENYQKANKTQRENLRKEFNITAIEEGTTPEFMKAKPSPRELRRSLIKATAYVIRTQYENAEKFYTAIIAEAPAGAALLANDPSVVLADTVLFSQDLKGIIEKRNELLKKLTDVSSSLFTSSVGQGPGGTAMDKANNTPGGYLGVPLRNLSGCLRKSNDPKETISVDSMLSIVNRSHLDWLTAAALAFTRSFNVTTFHAIDSTLKTANALEDMYKAFAKLVSSQDKEKIRVKSTLLDSIFNTRMSHIESVLGLVCPTAFINHEMPSDPNQRKKLESLALSVLRGVNSGQLSSKDIGDISGLLTFLTSTKFAGRGGERGGLSLYRMSITDALSCEPSEKRLKGAVSLEVGKWKMCDNDVFSRRSKTLVDYCSKKLLSLENAVGPVARFIPKGNEDFLKAVGLSKLPTQHVTDDPAMLRLESAEYGCEAPGRFITASAIGNLYGRIDDILNLAKKFVVKDMFITTTSIEDTAKNIISKMKARRNKSLKTPFGDTVISQATNYPATSDAIVLRAREMRNSITTIVSDISKRHGISLTNNFMTCKSSNNGTKVSVKTFERILETSAVLAHTKMTLRGIENRLAAAYTKLKQFKHIANDGMSESRAVIFAVAEAMNTLDYNDQGKRVTVTDFMQEDSLFQFILNSELKNIEDAKRHITSAIEGTCKLHAKMLSMLASAADINSNSEECQRLKNLNESLSGRGRPSAVPMTSSSGMFIKHPNTGLWLKTDEECNTANKNDGDYDDHRRVAYSILTIIENNRNKALRSKLHTMCFGKYSVSDIFAMDDSDVKNVDKLIEKLGAALASQVTSSSSSTSPPSLTAATTTTTTADDAAASSSSCTPLGKKIPYIPIIFENRQEEKKSSPSSEQKQSMDEAEEQKMALRHLETQEANDLSNILSIATKHKFVTHNQAATVAIFNGNQKAESIIPEAERKTSLMSRLPVAAVSAAVQVTGTSMQLPPSVSSSSSSTPVMLKLQEYAIEIASDLISAQEYKDLVESNHKIDAAIKYLNAVENKNFFTGGVRPEIEQNNMSILSQSQSAKEGAFELFEKVLKQLENYTPDPSLSTVSLPVNASSSLLDNNSSTTSTITDYFNYAYEKLHAVNTDNENTENRLEKDIAAKNLVEQEAAIRIPLLLSCPKFASILRDVVSKFGTYYQHVEDIKQKITNDAKYAISSAFKETEEEINTDRNSLIPIINELSEMYSNEVDAIKIAIKVLENKKSELEFQNTHTSSIIENITSRIEAGENNVDVNDMLSYGNKADNDQQFLQNLKKFAKDNSGAVFSPAPSAVKNTNREDSRQLKIKNSYRNLLNDAVSTINSGQEDVVTDYKSALDKFPTSSTSYENLTLQVTEKQQRERLASVEMFIGVLVDRISKLKTRLQNSTKEATEIDNKKREIDNMFRRQTEDRYSDTKKNVGIAEAAAQSALVKDLSQSPLLMALGGKVDRLLHRIERIGGTPPTENPVNRSDEKNPRVEHIEDPTYSCFMSPFHEAIKRITVMYNRDRKGPLNNDRGVPTSEADLQLMSIVDLSTSVIHSTSGTKSPDMIPSSIVPGLCQLCAMAVTNLHEATHESSHSFNFEGKRSRQKLTEMLNAAISGSYIPRVRYDVLAMLEANNGHIKEFAFTHRQKVACVTPVNTLIGSFSSDITPNTVLVPTSELIHCPGVDNDKFRSMVHRSVDKTVADAPKSSASIVETLARTAPNAEKLFFPYKDQRRHFNSITDGIISNMNSEASCQLNTTCDQNLVQVDPVTGMPVFVGRRVGKSRVLETKNNSPMARGGMPGCTQFVDIETKYMVAPGSLLNANKEETLRLNRLSDINNVRHYGTDIHVAGANSAWRISEVIKAASTCSENETIARKLLLLGSVSAVAAQKSARYSNDPTTMINSTSGLQNLIKETFPSPASMAAHAGAAESAFATQLAYRHRLFPNNDDYFSSTCPMDILGMIRRYNDAYIKIYPAPSNKNCATVLKRAVSNVPLLSTSIGAFEEASSAVKNRISPLYNNNYSSSAVNKLSIEAMTDTVVDTLSAVSTMVSKSNKIPQPVLSVATSGKPMTEKTKNSFIEAISRVSRDASLVSQMNGYSAFSSFLKASSYNNRPAAESDNVDDAAAESILSAILDGAKEANSRLDRLGVGKGGASRPEVGALYRNAMSSILQLNEDEITRDINDMETRSEKRQLREAFNELKKSMLFSTGSSSNSLSAPLSVLLSRNDAVSGRLDLTSNSNVINAVDEFNTTPLLVRHLLLDTDKSPVPLAKEVRGILTQPKAITARALLSESSPLLTELCLFNTRDTQPERAVDRLVSSAYLVKQAKRFDGVDPLFPAALTGASHLMLSSMDSSSSSFLNNIKLHMNDTTSLLKNIERYEKFLGKYGDSYSMSHRQNCNCPFALHHDFRPSVDEALVPSFAFARPEVSVGEIRGTPYQANKLLNDKHYVMALSKIDTRVTGSSLLKKVSEWTEMRMNVSFNGAFEPSRLALSNSGMTTAGVNLDVIVRPNNAKNIMGILECHRNHVCSVDAKSTIAAAMPAVFQSTSTDNPGNTSELVQNALPHNRYIQKSTMNAHTIIFANILEQCICDLGNVIVHELAGLLASSVSKSVYADTKTMIDNLGSEVFFGSDNKNTMEEDYNISSTPKLVSESMKNAIYQTLISGKAADPENVPFASSANGPLAYDFLLSKENSSAENNAERGAAESVANMPAGSSTKLGKHLARVFEAISKQVSDAKFENILNDIEANIIDENLTTSSSSSSSSSFSRTLRQEFDKILSFLRILRQNITPALLDHNGKLAEKVAVYLSLLSTKSRLENLLRYGLSNSSSTDLSHLKPINCSNNAINIEDTFMYRNVHPVLIMALPENFTALLQQEQCDAELAIENRRSLTTFLNHPNTASMATGARASVGAGGGNSLGLYLSSHVLHESTVTTSDPVVDADSNVFFHSSVTQDPMMVVNPFKDSAKLKIAGGVTTVLTDNCSYLQVSMPTESSGLVTNTGVRTVTNLEDTFKFTRRDGSPVYLPKITPSVLCSDASTNLLDNFSRADVTLNNVNVRFGFMPEILSAIASIKGVSTSDIVKEMATRASSSSTKNNLVDSKTGDIIVKNGIFPDIRSLENVPLNISWGKEDKQKLHASSLPAFMISNPLASASVNGVPVTYEGFLLAEQKRKKAAGISTTNPDIFGSGCIGSGALRAAANSRLTSDLEPLRKGWENVIKLRATFSRAATNLKDAIEKSGKKITPGTETAEVINKLHKNFHTLNRCKEILQNQTSLLVATSDLVTGGYAGDPSVAMVAPVRPETMGIIGALSAPVRGLGHLLRRDGVAAVNAAIREKLNLSSSNGRLIPEHGVVHKSSTELLTDADSIYRLYSIDKDKRVNEDGNLGKIMTAIGLKEEGGGNAISAAKYVSNLLSPPEYGNQRDLAKRHAIVHLLATNVNLMDNVSNSLFLTAGTNSISPLTAADTSCAMIGGARGIFQNNNVESLNRLFGSRLC</sequence>
<protein>
    <submittedName>
        <fullName evidence="2">Wsv360-like protein</fullName>
    </submittedName>
</protein>
<feature type="compositionally biased region" description="Acidic residues" evidence="1">
    <location>
        <begin position="2108"/>
        <end position="2120"/>
    </location>
</feature>
<feature type="region of interest" description="Disordered" evidence="1">
    <location>
        <begin position="2107"/>
        <end position="2142"/>
    </location>
</feature>
<name>A0A401IPL9_9VIRU</name>
<feature type="region of interest" description="Disordered" evidence="1">
    <location>
        <begin position="2186"/>
        <end position="2205"/>
    </location>
</feature>
<evidence type="ECO:0000313" key="2">
    <source>
        <dbReference type="EMBL" id="GBG35565.1"/>
    </source>
</evidence>
<evidence type="ECO:0000256" key="1">
    <source>
        <dbReference type="SAM" id="MobiDB-lite"/>
    </source>
</evidence>
<accession>A0A401IPL9</accession>
<comment type="caution">
    <text evidence="2">The sequence shown here is derived from an EMBL/GenBank/DDBJ whole genome shotgun (WGS) entry which is preliminary data.</text>
</comment>
<feature type="region of interest" description="Disordered" evidence="1">
    <location>
        <begin position="3188"/>
        <end position="3210"/>
    </location>
</feature>
<feature type="compositionally biased region" description="Low complexity" evidence="1">
    <location>
        <begin position="2123"/>
        <end position="2136"/>
    </location>
</feature>
<reference evidence="2" key="1">
    <citation type="journal article" date="2018" name="J. Virol.">
        <title>Crustacean Genome Exploration Reveals the Evolutionary Origin of White Spot Syndrome Virus.</title>
        <authorList>
            <person name="Kawato S."/>
            <person name="Shitara A."/>
            <person name="Wang Y."/>
            <person name="Nozaki R."/>
            <person name="Kondo H."/>
            <person name="Hirono I."/>
        </authorList>
    </citation>
    <scope>NUCLEOTIDE SEQUENCE</scope>
    <source>
        <strain evidence="2">Kochi-1</strain>
    </source>
</reference>
<feature type="compositionally biased region" description="Acidic residues" evidence="1">
    <location>
        <begin position="2194"/>
        <end position="2205"/>
    </location>
</feature>